<name>D7FHG0_ECTSI</name>
<sequence length="268" mass="28025">MSDNGATTGKDSREDVDSDSRRERSRSRERRRRRSRSDSRERSSRKSRRRSRSPEKSRRGSRSSRREDSRERRGSRRSRSRSGSGSDHGRGRSRSRSQDRSAAPKSVTDGGLAPSSTTAPAAAAAAAPAAGLNPAQIALAAARNLGVPSALPGQAAGGLSGLGAAGAGGFQANPQLLAQVMRSAQQQAGTPGQFSLPLGAAAGAVPGMLGGMGMGMGDKTVRELFVGNTPQGTSDFVLLEFLNAAMKQKGKGGLLRKRICGGKGRGWR</sequence>
<evidence type="ECO:0000256" key="1">
    <source>
        <dbReference type="ARBA" id="ARBA00022664"/>
    </source>
</evidence>
<feature type="compositionally biased region" description="Basic and acidic residues" evidence="4">
    <location>
        <begin position="10"/>
        <end position="22"/>
    </location>
</feature>
<dbReference type="GO" id="GO:0008380">
    <property type="term" value="P:RNA splicing"/>
    <property type="evidence" value="ECO:0007669"/>
    <property type="project" value="UniProtKB-KW"/>
</dbReference>
<dbReference type="GO" id="GO:0003723">
    <property type="term" value="F:RNA binding"/>
    <property type="evidence" value="ECO:0007669"/>
    <property type="project" value="UniProtKB-KW"/>
</dbReference>
<keyword evidence="1" id="KW-0507">mRNA processing</keyword>
<dbReference type="InParanoid" id="D7FHG0"/>
<keyword evidence="2" id="KW-0694">RNA-binding</keyword>
<dbReference type="Proteomes" id="UP000002630">
    <property type="component" value="Unassembled WGS sequence"/>
</dbReference>
<evidence type="ECO:0000313" key="6">
    <source>
        <dbReference type="Proteomes" id="UP000002630"/>
    </source>
</evidence>
<gene>
    <name evidence="5" type="ORF">Esi_0108_0018</name>
</gene>
<feature type="compositionally biased region" description="Basic residues" evidence="4">
    <location>
        <begin position="23"/>
        <end position="35"/>
    </location>
</feature>
<organism evidence="5 6">
    <name type="scientific">Ectocarpus siliculosus</name>
    <name type="common">Brown alga</name>
    <name type="synonym">Conferva siliculosa</name>
    <dbReference type="NCBI Taxonomy" id="2880"/>
    <lineage>
        <taxon>Eukaryota</taxon>
        <taxon>Sar</taxon>
        <taxon>Stramenopiles</taxon>
        <taxon>Ochrophyta</taxon>
        <taxon>PX clade</taxon>
        <taxon>Phaeophyceae</taxon>
        <taxon>Ectocarpales</taxon>
        <taxon>Ectocarpaceae</taxon>
        <taxon>Ectocarpus</taxon>
    </lineage>
</organism>
<feature type="region of interest" description="Disordered" evidence="4">
    <location>
        <begin position="1"/>
        <end position="117"/>
    </location>
</feature>
<dbReference type="AlphaFoldDB" id="D7FHG0"/>
<reference evidence="5 6" key="1">
    <citation type="journal article" date="2010" name="Nature">
        <title>The Ectocarpus genome and the independent evolution of multicellularity in brown algae.</title>
        <authorList>
            <person name="Cock J.M."/>
            <person name="Sterck L."/>
            <person name="Rouze P."/>
            <person name="Scornet D."/>
            <person name="Allen A.E."/>
            <person name="Amoutzias G."/>
            <person name="Anthouard V."/>
            <person name="Artiguenave F."/>
            <person name="Aury J.M."/>
            <person name="Badger J.H."/>
            <person name="Beszteri B."/>
            <person name="Billiau K."/>
            <person name="Bonnet E."/>
            <person name="Bothwell J.H."/>
            <person name="Bowler C."/>
            <person name="Boyen C."/>
            <person name="Brownlee C."/>
            <person name="Carrano C.J."/>
            <person name="Charrier B."/>
            <person name="Cho G.Y."/>
            <person name="Coelho S.M."/>
            <person name="Collen J."/>
            <person name="Corre E."/>
            <person name="Da Silva C."/>
            <person name="Delage L."/>
            <person name="Delaroque N."/>
            <person name="Dittami S.M."/>
            <person name="Doulbeau S."/>
            <person name="Elias M."/>
            <person name="Farnham G."/>
            <person name="Gachon C.M."/>
            <person name="Gschloessl B."/>
            <person name="Heesch S."/>
            <person name="Jabbari K."/>
            <person name="Jubin C."/>
            <person name="Kawai H."/>
            <person name="Kimura K."/>
            <person name="Kloareg B."/>
            <person name="Kupper F.C."/>
            <person name="Lang D."/>
            <person name="Le Bail A."/>
            <person name="Leblanc C."/>
            <person name="Lerouge P."/>
            <person name="Lohr M."/>
            <person name="Lopez P.J."/>
            <person name="Martens C."/>
            <person name="Maumus F."/>
            <person name="Michel G."/>
            <person name="Miranda-Saavedra D."/>
            <person name="Morales J."/>
            <person name="Moreau H."/>
            <person name="Motomura T."/>
            <person name="Nagasato C."/>
            <person name="Napoli C.A."/>
            <person name="Nelson D.R."/>
            <person name="Nyvall-Collen P."/>
            <person name="Peters A.F."/>
            <person name="Pommier C."/>
            <person name="Potin P."/>
            <person name="Poulain J."/>
            <person name="Quesneville H."/>
            <person name="Read B."/>
            <person name="Rensing S.A."/>
            <person name="Ritter A."/>
            <person name="Rousvoal S."/>
            <person name="Samanta M."/>
            <person name="Samson G."/>
            <person name="Schroeder D.C."/>
            <person name="Segurens B."/>
            <person name="Strittmatter M."/>
            <person name="Tonon T."/>
            <person name="Tregear J.W."/>
            <person name="Valentin K."/>
            <person name="von Dassow P."/>
            <person name="Yamagishi T."/>
            <person name="Van de Peer Y."/>
            <person name="Wincker P."/>
        </authorList>
    </citation>
    <scope>NUCLEOTIDE SEQUENCE [LARGE SCALE GENOMIC DNA]</scope>
    <source>
        <strain evidence="6">Ec32 / CCAP1310/4</strain>
    </source>
</reference>
<accession>D7FHG0</accession>
<dbReference type="STRING" id="2880.D7FHG0"/>
<keyword evidence="3" id="KW-0508">mRNA splicing</keyword>
<feature type="compositionally biased region" description="Basic and acidic residues" evidence="4">
    <location>
        <begin position="52"/>
        <end position="72"/>
    </location>
</feature>
<dbReference type="PANTHER" id="PTHR23139">
    <property type="entry name" value="RNA-BINDING PROTEIN"/>
    <property type="match status" value="1"/>
</dbReference>
<proteinExistence type="predicted"/>
<keyword evidence="6" id="KW-1185">Reference proteome</keyword>
<evidence type="ECO:0000256" key="4">
    <source>
        <dbReference type="SAM" id="MobiDB-lite"/>
    </source>
</evidence>
<dbReference type="OrthoDB" id="10550518at2759"/>
<evidence type="ECO:0000313" key="5">
    <source>
        <dbReference type="EMBL" id="CBJ28522.1"/>
    </source>
</evidence>
<dbReference type="GO" id="GO:0006397">
    <property type="term" value="P:mRNA processing"/>
    <property type="evidence" value="ECO:0007669"/>
    <property type="project" value="UniProtKB-KW"/>
</dbReference>
<evidence type="ECO:0000256" key="2">
    <source>
        <dbReference type="ARBA" id="ARBA00022884"/>
    </source>
</evidence>
<evidence type="ECO:0000256" key="3">
    <source>
        <dbReference type="ARBA" id="ARBA00023187"/>
    </source>
</evidence>
<dbReference type="EMBL" id="FN649760">
    <property type="protein sequence ID" value="CBJ28522.1"/>
    <property type="molecule type" value="Genomic_DNA"/>
</dbReference>
<protein>
    <submittedName>
        <fullName evidence="5">Uncharacterized protein</fullName>
    </submittedName>
</protein>